<comment type="caution">
    <text evidence="1">The sequence shown here is derived from an EMBL/GenBank/DDBJ whole genome shotgun (WGS) entry which is preliminary data.</text>
</comment>
<dbReference type="AlphaFoldDB" id="A0A3M7QGB1"/>
<reference evidence="1 2" key="1">
    <citation type="journal article" date="2018" name="Sci. Rep.">
        <title>Genomic signatures of local adaptation to the degree of environmental predictability in rotifers.</title>
        <authorList>
            <person name="Franch-Gras L."/>
            <person name="Hahn C."/>
            <person name="Garcia-Roger E.M."/>
            <person name="Carmona M.J."/>
            <person name="Serra M."/>
            <person name="Gomez A."/>
        </authorList>
    </citation>
    <scope>NUCLEOTIDE SEQUENCE [LARGE SCALE GENOMIC DNA]</scope>
    <source>
        <strain evidence="1">HYR1</strain>
    </source>
</reference>
<evidence type="ECO:0000313" key="2">
    <source>
        <dbReference type="Proteomes" id="UP000276133"/>
    </source>
</evidence>
<keyword evidence="2" id="KW-1185">Reference proteome</keyword>
<protein>
    <submittedName>
        <fullName evidence="1">Uncharacterized protein</fullName>
    </submittedName>
</protein>
<accession>A0A3M7QGB1</accession>
<gene>
    <name evidence="1" type="ORF">BpHYR1_021690</name>
</gene>
<proteinExistence type="predicted"/>
<evidence type="ECO:0000313" key="1">
    <source>
        <dbReference type="EMBL" id="RNA10476.1"/>
    </source>
</evidence>
<organism evidence="1 2">
    <name type="scientific">Brachionus plicatilis</name>
    <name type="common">Marine rotifer</name>
    <name type="synonym">Brachionus muelleri</name>
    <dbReference type="NCBI Taxonomy" id="10195"/>
    <lineage>
        <taxon>Eukaryota</taxon>
        <taxon>Metazoa</taxon>
        <taxon>Spiralia</taxon>
        <taxon>Gnathifera</taxon>
        <taxon>Rotifera</taxon>
        <taxon>Eurotatoria</taxon>
        <taxon>Monogononta</taxon>
        <taxon>Pseudotrocha</taxon>
        <taxon>Ploima</taxon>
        <taxon>Brachionidae</taxon>
        <taxon>Brachionus</taxon>
    </lineage>
</organism>
<sequence length="101" mass="11670">MSMLFCTGVFLRTPKTEFLFRPENMNGISDDFPLRMLDEVPLIIAKDNCFCHHKPHTKVAKNNHFWIKDSPVLAMIDIQSILKCKSPNLFHSCLIFESMLA</sequence>
<name>A0A3M7QGB1_BRAPC</name>
<dbReference type="EMBL" id="REGN01006188">
    <property type="protein sequence ID" value="RNA10476.1"/>
    <property type="molecule type" value="Genomic_DNA"/>
</dbReference>
<dbReference type="Proteomes" id="UP000276133">
    <property type="component" value="Unassembled WGS sequence"/>
</dbReference>